<accession>A0A4R0XYC6</accession>
<sequence length="133" mass="15928">MKENLDIFPALYYSLYKQNKKETDKEYGVDDFIKIHYSIIKRIQKILLIKKKAINIFGNGVKIQGREVKKTLLLKPKTLTWEKEEPIVGDYWTKLMEYIEKKLQEKVNINFLNLFFIENSSKNEKLALTFEIY</sequence>
<dbReference type="EMBL" id="PSZP01000001">
    <property type="protein sequence ID" value="TCG12069.1"/>
    <property type="molecule type" value="Genomic_DNA"/>
</dbReference>
<gene>
    <name evidence="1" type="ORF">C4B25_00040</name>
</gene>
<keyword evidence="2" id="KW-1185">Reference proteome</keyword>
<dbReference type="RefSeq" id="WP_131613023.1">
    <property type="nucleotide sequence ID" value="NZ_PSZP01000001.1"/>
</dbReference>
<protein>
    <submittedName>
        <fullName evidence="1">Uncharacterized protein</fullName>
    </submittedName>
</protein>
<reference evidence="1 2" key="1">
    <citation type="submission" date="2018-02" db="EMBL/GenBank/DDBJ databases">
        <title>Mycoplasma marinum and Mycoplasma todarodis sp. nov., moderately halophilic and psychrotolerant mycoplasmas isolated from cephalopods.</title>
        <authorList>
            <person name="Viver T."/>
        </authorList>
    </citation>
    <scope>NUCLEOTIDE SEQUENCE [LARGE SCALE GENOMIC DNA]</scope>
    <source>
        <strain evidence="1 2">5H</strain>
    </source>
</reference>
<dbReference type="Proteomes" id="UP000291072">
    <property type="component" value="Unassembled WGS sequence"/>
</dbReference>
<dbReference type="AlphaFoldDB" id="A0A4R0XYC6"/>
<name>A0A4R0XYC6_9MOLU</name>
<comment type="caution">
    <text evidence="1">The sequence shown here is derived from an EMBL/GenBank/DDBJ whole genome shotgun (WGS) entry which is preliminary data.</text>
</comment>
<evidence type="ECO:0000313" key="1">
    <source>
        <dbReference type="EMBL" id="TCG12069.1"/>
    </source>
</evidence>
<evidence type="ECO:0000313" key="2">
    <source>
        <dbReference type="Proteomes" id="UP000291072"/>
    </source>
</evidence>
<organism evidence="1 2">
    <name type="scientific">Mycoplasma todarodis</name>
    <dbReference type="NCBI Taxonomy" id="1937191"/>
    <lineage>
        <taxon>Bacteria</taxon>
        <taxon>Bacillati</taxon>
        <taxon>Mycoplasmatota</taxon>
        <taxon>Mollicutes</taxon>
        <taxon>Mycoplasmataceae</taxon>
        <taxon>Mycoplasma</taxon>
    </lineage>
</organism>
<proteinExistence type="predicted"/>